<gene>
    <name evidence="2" type="ORF">SAMN05444921_123122</name>
</gene>
<dbReference type="EMBL" id="FNHI01000023">
    <property type="protein sequence ID" value="SDN29308.1"/>
    <property type="molecule type" value="Genomic_DNA"/>
</dbReference>
<accession>A0A1H0A6R3</accession>
<reference evidence="3" key="1">
    <citation type="submission" date="2016-10" db="EMBL/GenBank/DDBJ databases">
        <authorList>
            <person name="Varghese N."/>
            <person name="Submissions S."/>
        </authorList>
    </citation>
    <scope>NUCLEOTIDE SEQUENCE [LARGE SCALE GENOMIC DNA]</scope>
    <source>
        <strain evidence="3">CGMCC 4.7042</strain>
    </source>
</reference>
<dbReference type="RefSeq" id="WP_093660042.1">
    <property type="nucleotide sequence ID" value="NZ_FNHI01000023.1"/>
</dbReference>
<feature type="region of interest" description="Disordered" evidence="1">
    <location>
        <begin position="1"/>
        <end position="27"/>
    </location>
</feature>
<evidence type="ECO:0000256" key="1">
    <source>
        <dbReference type="SAM" id="MobiDB-lite"/>
    </source>
</evidence>
<organism evidence="2 3">
    <name type="scientific">Streptomyces wuyuanensis</name>
    <dbReference type="NCBI Taxonomy" id="1196353"/>
    <lineage>
        <taxon>Bacteria</taxon>
        <taxon>Bacillati</taxon>
        <taxon>Actinomycetota</taxon>
        <taxon>Actinomycetes</taxon>
        <taxon>Kitasatosporales</taxon>
        <taxon>Streptomycetaceae</taxon>
        <taxon>Streptomyces</taxon>
    </lineage>
</organism>
<feature type="region of interest" description="Disordered" evidence="1">
    <location>
        <begin position="59"/>
        <end position="81"/>
    </location>
</feature>
<evidence type="ECO:0000313" key="2">
    <source>
        <dbReference type="EMBL" id="SDN29308.1"/>
    </source>
</evidence>
<dbReference type="AlphaFoldDB" id="A0A1H0A6R3"/>
<keyword evidence="3" id="KW-1185">Reference proteome</keyword>
<dbReference type="OrthoDB" id="4319030at2"/>
<dbReference type="GeneID" id="40833020"/>
<sequence length="81" mass="9079">MSSRPRRRDRPPQVEALPPPADPAHDGALQITETDCERCGTRLSGLNGRYACGVCGWTNPWNDGHHDLPSAEEDPDYPRRR</sequence>
<name>A0A1H0A6R3_9ACTN</name>
<dbReference type="Proteomes" id="UP000199063">
    <property type="component" value="Unassembled WGS sequence"/>
</dbReference>
<proteinExistence type="predicted"/>
<protein>
    <submittedName>
        <fullName evidence="2">Uncharacterized protein</fullName>
    </submittedName>
</protein>
<evidence type="ECO:0000313" key="3">
    <source>
        <dbReference type="Proteomes" id="UP000199063"/>
    </source>
</evidence>